<evidence type="ECO:0000256" key="1">
    <source>
        <dbReference type="ARBA" id="ARBA00000826"/>
    </source>
</evidence>
<keyword evidence="13" id="KW-1185">Reference proteome</keyword>
<dbReference type="PANTHER" id="PTHR43651:SF3">
    <property type="entry name" value="1,4-ALPHA-GLUCAN-BRANCHING ENZYME"/>
    <property type="match status" value="1"/>
</dbReference>
<keyword evidence="6 10" id="KW-0328">Glycosyltransferase</keyword>
<dbReference type="InterPro" id="IPR037439">
    <property type="entry name" value="Branching_enzy"/>
</dbReference>
<name>A0ABS8G4I7_9ALTE</name>
<dbReference type="InterPro" id="IPR004193">
    <property type="entry name" value="Glyco_hydro_13_N"/>
</dbReference>
<keyword evidence="8 10" id="KW-0320">Glycogen biosynthesis</keyword>
<dbReference type="Pfam" id="PF02922">
    <property type="entry name" value="CBM_48"/>
    <property type="match status" value="1"/>
</dbReference>
<dbReference type="InterPro" id="IPR006047">
    <property type="entry name" value="GH13_cat_dom"/>
</dbReference>
<dbReference type="Gene3D" id="2.60.40.1180">
    <property type="entry name" value="Golgi alpha-mannosidase II"/>
    <property type="match status" value="1"/>
</dbReference>
<dbReference type="NCBIfam" id="NF008967">
    <property type="entry name" value="PRK12313.1"/>
    <property type="match status" value="1"/>
</dbReference>
<sequence>MVLSQQLAQAACTYPFSQLGPCFDNGIATVTAWVPHATSVAVFDVASGNTLAALSCVDDSFLFSGQVKGLTEGTVYGLQIVNEENEYELIDPYQFQQQAYHAVHFVDHAPENVYRQLGAQLVELDVGLSAPLQATRFAVYAPNASAVSLLGDFNYWDGSSHPMQKTDLGYWVLVVPDIHAGMKYKYQIKDADGNQLPHKADPVGFYAEQYPSHTSVVFDHEQYEWQDTAWMTRQRDDKYHQPMSIYEVHLGSWKRPGDDPTQYLSYRTLAKELVEYVVDMGYTHIEVLPVSEFPFDGSWGYQPVGLFSPTSRFGDPDDFKYFVDQCHQQGIGVIIDWVPAHFPEDGHGLARFDGTHVYEYADPRKGWHPDWNSCIYDFGKDTVRQFLVANALFWLEKFHIDGLRVDAVASMLYLDYSRKDGEWIPNVDGGNENYEAISLLQWMNQEVYSKFPLAMTIAEESTSFPKVSRPVFEGGLGFGFKWNMGWMHDSLHYISKDPSYRRYHHGEMTFSMVYAFDENFVLPISHDEVVHGKGSLLRKMPGDEWQQAANLRAYAGFMYLHPGKKLNFMGNEIGQANEWNHDSSVNWHLLTFEKHAGIQHLYRDLNHLYRQYPALHQLDHDIHGFEWVDHGNAEQSIVSMLRKSQQGEQMVYGICNFTPVPRDGFRMGVNLPGRYRLLLNTDDKKYWGSGYPVVSECVSQPQGWNHREHSIVFDLPPLATLLLVYEGAE</sequence>
<dbReference type="GO" id="GO:0003844">
    <property type="term" value="F:1,4-alpha-glucan branching enzyme activity"/>
    <property type="evidence" value="ECO:0007669"/>
    <property type="project" value="UniProtKB-EC"/>
</dbReference>
<dbReference type="RefSeq" id="WP_229157326.1">
    <property type="nucleotide sequence ID" value="NZ_JAJEWP010000001.1"/>
</dbReference>
<accession>A0ABS8G4I7</accession>
<dbReference type="SUPFAM" id="SSF81296">
    <property type="entry name" value="E set domains"/>
    <property type="match status" value="2"/>
</dbReference>
<dbReference type="EC" id="2.4.1.18" evidence="10"/>
<dbReference type="Pfam" id="PF00128">
    <property type="entry name" value="Alpha-amylase"/>
    <property type="match status" value="1"/>
</dbReference>
<evidence type="ECO:0000313" key="12">
    <source>
        <dbReference type="EMBL" id="MCC2615424.1"/>
    </source>
</evidence>
<dbReference type="InterPro" id="IPR006048">
    <property type="entry name" value="A-amylase/branching_C"/>
</dbReference>
<comment type="subunit">
    <text evidence="10">Monomer.</text>
</comment>
<keyword evidence="9 10" id="KW-0119">Carbohydrate metabolism</keyword>
<comment type="function">
    <text evidence="2 10">Catalyzes the formation of the alpha-1,6-glucosidic linkages in glycogen by scission of a 1,4-alpha-linked oligosaccharide from growing alpha-1,4-glucan chains and the subsequent attachment of the oligosaccharide to the alpha-1,6 position.</text>
</comment>
<evidence type="ECO:0000256" key="6">
    <source>
        <dbReference type="ARBA" id="ARBA00022676"/>
    </source>
</evidence>
<dbReference type="NCBIfam" id="NF003811">
    <property type="entry name" value="PRK05402.1"/>
    <property type="match status" value="1"/>
</dbReference>
<keyword evidence="5 10" id="KW-0321">Glycogen metabolism</keyword>
<evidence type="ECO:0000313" key="13">
    <source>
        <dbReference type="Proteomes" id="UP001520878"/>
    </source>
</evidence>
<dbReference type="CDD" id="cd02855">
    <property type="entry name" value="E_set_GBE_prok_N"/>
    <property type="match status" value="1"/>
</dbReference>
<comment type="pathway">
    <text evidence="3 10">Glycan biosynthesis; glycogen biosynthesis.</text>
</comment>
<reference evidence="12 13" key="1">
    <citation type="submission" date="2021-10" db="EMBL/GenBank/DDBJ databases">
        <title>Draft genome of Aestuariibacter halophilus JC2043.</title>
        <authorList>
            <person name="Emsley S.A."/>
            <person name="Pfannmuller K.M."/>
            <person name="Ushijima B."/>
            <person name="Saw J.H."/>
            <person name="Videau P."/>
        </authorList>
    </citation>
    <scope>NUCLEOTIDE SEQUENCE [LARGE SCALE GENOMIC DNA]</scope>
    <source>
        <strain evidence="12 13">JC2043</strain>
    </source>
</reference>
<dbReference type="SUPFAM" id="SSF51011">
    <property type="entry name" value="Glycosyl hydrolase domain"/>
    <property type="match status" value="1"/>
</dbReference>
<dbReference type="Pfam" id="PF22019">
    <property type="entry name" value="GlgB_N"/>
    <property type="match status" value="1"/>
</dbReference>
<feature type="domain" description="Glycosyl hydrolase family 13 catalytic" evidence="11">
    <location>
        <begin position="247"/>
        <end position="588"/>
    </location>
</feature>
<evidence type="ECO:0000256" key="2">
    <source>
        <dbReference type="ARBA" id="ARBA00002953"/>
    </source>
</evidence>
<dbReference type="InterPro" id="IPR017853">
    <property type="entry name" value="GH"/>
</dbReference>
<dbReference type="PANTHER" id="PTHR43651">
    <property type="entry name" value="1,4-ALPHA-GLUCAN-BRANCHING ENZYME"/>
    <property type="match status" value="1"/>
</dbReference>
<evidence type="ECO:0000256" key="3">
    <source>
        <dbReference type="ARBA" id="ARBA00004964"/>
    </source>
</evidence>
<gene>
    <name evidence="10 12" type="primary">glgB</name>
    <name evidence="12" type="ORF">LJ739_04120</name>
</gene>
<evidence type="ECO:0000256" key="10">
    <source>
        <dbReference type="HAMAP-Rule" id="MF_00685"/>
    </source>
</evidence>
<dbReference type="InterPro" id="IPR013780">
    <property type="entry name" value="Glyco_hydro_b"/>
</dbReference>
<dbReference type="InterPro" id="IPR006407">
    <property type="entry name" value="GlgB"/>
</dbReference>
<comment type="similarity">
    <text evidence="4 10">Belongs to the glycosyl hydrolase 13 family. GlgB subfamily.</text>
</comment>
<dbReference type="NCBIfam" id="TIGR01515">
    <property type="entry name" value="branching_enzym"/>
    <property type="match status" value="1"/>
</dbReference>
<dbReference type="HAMAP" id="MF_00685">
    <property type="entry name" value="GlgB"/>
    <property type="match status" value="1"/>
</dbReference>
<dbReference type="SUPFAM" id="SSF51445">
    <property type="entry name" value="(Trans)glycosidases"/>
    <property type="match status" value="1"/>
</dbReference>
<evidence type="ECO:0000256" key="7">
    <source>
        <dbReference type="ARBA" id="ARBA00022679"/>
    </source>
</evidence>
<keyword evidence="7 10" id="KW-0808">Transferase</keyword>
<evidence type="ECO:0000256" key="5">
    <source>
        <dbReference type="ARBA" id="ARBA00022600"/>
    </source>
</evidence>
<feature type="active site" description="Proton donor" evidence="10">
    <location>
        <position position="459"/>
    </location>
</feature>
<dbReference type="Gene3D" id="3.20.20.80">
    <property type="entry name" value="Glycosidases"/>
    <property type="match status" value="1"/>
</dbReference>
<proteinExistence type="inferred from homology"/>
<dbReference type="EMBL" id="JAJEWP010000001">
    <property type="protein sequence ID" value="MCC2615424.1"/>
    <property type="molecule type" value="Genomic_DNA"/>
</dbReference>
<dbReference type="InterPro" id="IPR013783">
    <property type="entry name" value="Ig-like_fold"/>
</dbReference>
<dbReference type="Gene3D" id="2.60.40.10">
    <property type="entry name" value="Immunoglobulins"/>
    <property type="match status" value="2"/>
</dbReference>
<dbReference type="InterPro" id="IPR044143">
    <property type="entry name" value="GlgB_N_E_set_prok"/>
</dbReference>
<dbReference type="PIRSF" id="PIRSF000463">
    <property type="entry name" value="GlgB"/>
    <property type="match status" value="1"/>
</dbReference>
<evidence type="ECO:0000256" key="8">
    <source>
        <dbReference type="ARBA" id="ARBA00023056"/>
    </source>
</evidence>
<evidence type="ECO:0000259" key="11">
    <source>
        <dbReference type="SMART" id="SM00642"/>
    </source>
</evidence>
<dbReference type="CDD" id="cd11322">
    <property type="entry name" value="AmyAc_Glg_BE"/>
    <property type="match status" value="1"/>
</dbReference>
<feature type="active site" description="Nucleophile" evidence="10">
    <location>
        <position position="406"/>
    </location>
</feature>
<dbReference type="InterPro" id="IPR054169">
    <property type="entry name" value="GlgB_N"/>
</dbReference>
<organism evidence="12 13">
    <name type="scientific">Fluctibacter halophilus</name>
    <dbReference type="NCBI Taxonomy" id="226011"/>
    <lineage>
        <taxon>Bacteria</taxon>
        <taxon>Pseudomonadati</taxon>
        <taxon>Pseudomonadota</taxon>
        <taxon>Gammaproteobacteria</taxon>
        <taxon>Alteromonadales</taxon>
        <taxon>Alteromonadaceae</taxon>
        <taxon>Fluctibacter</taxon>
    </lineage>
</organism>
<dbReference type="SMART" id="SM00642">
    <property type="entry name" value="Aamy"/>
    <property type="match status" value="1"/>
</dbReference>
<evidence type="ECO:0000256" key="4">
    <source>
        <dbReference type="ARBA" id="ARBA00009000"/>
    </source>
</evidence>
<comment type="catalytic activity">
    <reaction evidence="1 10">
        <text>Transfers a segment of a (1-&gt;4)-alpha-D-glucan chain to a primary hydroxy group in a similar glucan chain.</text>
        <dbReference type="EC" id="2.4.1.18"/>
    </reaction>
</comment>
<dbReference type="Proteomes" id="UP001520878">
    <property type="component" value="Unassembled WGS sequence"/>
</dbReference>
<dbReference type="Pfam" id="PF02806">
    <property type="entry name" value="Alpha-amylase_C"/>
    <property type="match status" value="1"/>
</dbReference>
<evidence type="ECO:0000256" key="9">
    <source>
        <dbReference type="ARBA" id="ARBA00023277"/>
    </source>
</evidence>
<protein>
    <recommendedName>
        <fullName evidence="10">1,4-alpha-glucan branching enzyme GlgB</fullName>
        <ecNumber evidence="10">2.4.1.18</ecNumber>
    </recommendedName>
    <alternativeName>
        <fullName evidence="10">1,4-alpha-D-glucan:1,4-alpha-D-glucan 6-glucosyl-transferase</fullName>
    </alternativeName>
    <alternativeName>
        <fullName evidence="10">Alpha-(1-&gt;4)-glucan branching enzyme</fullName>
    </alternativeName>
    <alternativeName>
        <fullName evidence="10">Glycogen branching enzyme</fullName>
        <shortName evidence="10">BE</shortName>
    </alternativeName>
</protein>
<comment type="caution">
    <text evidence="12">The sequence shown here is derived from an EMBL/GenBank/DDBJ whole genome shotgun (WGS) entry which is preliminary data.</text>
</comment>
<dbReference type="InterPro" id="IPR014756">
    <property type="entry name" value="Ig_E-set"/>
</dbReference>